<comment type="caution">
    <text evidence="1">The sequence shown here is derived from an EMBL/GenBank/DDBJ whole genome shotgun (WGS) entry which is preliminary data.</text>
</comment>
<evidence type="ECO:0000313" key="2">
    <source>
        <dbReference type="Proteomes" id="UP000789342"/>
    </source>
</evidence>
<accession>A0A9N8WSY6</accession>
<gene>
    <name evidence="1" type="ORF">AMORRO_LOCUS2906</name>
</gene>
<protein>
    <submittedName>
        <fullName evidence="1">4368_t:CDS:1</fullName>
    </submittedName>
</protein>
<organism evidence="1 2">
    <name type="scientific">Acaulospora morrowiae</name>
    <dbReference type="NCBI Taxonomy" id="94023"/>
    <lineage>
        <taxon>Eukaryota</taxon>
        <taxon>Fungi</taxon>
        <taxon>Fungi incertae sedis</taxon>
        <taxon>Mucoromycota</taxon>
        <taxon>Glomeromycotina</taxon>
        <taxon>Glomeromycetes</taxon>
        <taxon>Diversisporales</taxon>
        <taxon>Acaulosporaceae</taxon>
        <taxon>Acaulospora</taxon>
    </lineage>
</organism>
<dbReference type="EMBL" id="CAJVPV010001326">
    <property type="protein sequence ID" value="CAG8493735.1"/>
    <property type="molecule type" value="Genomic_DNA"/>
</dbReference>
<reference evidence="1" key="1">
    <citation type="submission" date="2021-06" db="EMBL/GenBank/DDBJ databases">
        <authorList>
            <person name="Kallberg Y."/>
            <person name="Tangrot J."/>
            <person name="Rosling A."/>
        </authorList>
    </citation>
    <scope>NUCLEOTIDE SEQUENCE</scope>
    <source>
        <strain evidence="1">CL551</strain>
    </source>
</reference>
<name>A0A9N8WSY6_9GLOM</name>
<dbReference type="Proteomes" id="UP000789342">
    <property type="component" value="Unassembled WGS sequence"/>
</dbReference>
<proteinExistence type="predicted"/>
<sequence>MERRVESGDLKDRVIDQDFIKGKGLAENSTWSQCQKVKKVVIGSSGG</sequence>
<dbReference type="AlphaFoldDB" id="A0A9N8WSY6"/>
<evidence type="ECO:0000313" key="1">
    <source>
        <dbReference type="EMBL" id="CAG8493735.1"/>
    </source>
</evidence>
<keyword evidence="2" id="KW-1185">Reference proteome</keyword>